<evidence type="ECO:0000313" key="6">
    <source>
        <dbReference type="EMBL" id="MCL6699479.1"/>
    </source>
</evidence>
<dbReference type="PANTHER" id="PTHR43491">
    <property type="entry name" value="UDP-N-ACETYL-D-MANNOSAMINE DEHYDROGENASE"/>
    <property type="match status" value="1"/>
</dbReference>
<proteinExistence type="inferred from homology"/>
<evidence type="ECO:0000256" key="2">
    <source>
        <dbReference type="ARBA" id="ARBA00023002"/>
    </source>
</evidence>
<protein>
    <submittedName>
        <fullName evidence="6">Nucleotide sugar dehydrogenase</fullName>
    </submittedName>
</protein>
<dbReference type="InterPro" id="IPR028359">
    <property type="entry name" value="UDP_ManNAc/GlcNAc_DH"/>
</dbReference>
<keyword evidence="7" id="KW-1185">Reference proteome</keyword>
<dbReference type="Pfam" id="PF00984">
    <property type="entry name" value="UDPG_MGDP_dh"/>
    <property type="match status" value="1"/>
</dbReference>
<dbReference type="NCBIfam" id="TIGR03026">
    <property type="entry name" value="NDP-sugDHase"/>
    <property type="match status" value="1"/>
</dbReference>
<accession>A0ABT0RX55</accession>
<gene>
    <name evidence="6" type="ORF">LZ496_11880</name>
</gene>
<dbReference type="PIRSF" id="PIRSF500136">
    <property type="entry name" value="UDP_ManNAc_DH"/>
    <property type="match status" value="1"/>
</dbReference>
<reference evidence="6 7" key="1">
    <citation type="submission" date="2022-05" db="EMBL/GenBank/DDBJ databases">
        <authorList>
            <person name="Jo J.-H."/>
            <person name="Im W.-T."/>
        </authorList>
    </citation>
    <scope>NUCLEOTIDE SEQUENCE [LARGE SCALE GENOMIC DNA]</scope>
    <source>
        <strain evidence="6 7">NSE70-1</strain>
    </source>
</reference>
<dbReference type="PANTHER" id="PTHR43491:SF2">
    <property type="entry name" value="UDP-N-ACETYL-D-MANNOSAMINE DEHYDROGENASE"/>
    <property type="match status" value="1"/>
</dbReference>
<organism evidence="6 7">
    <name type="scientific">Sphingomonas caseinilyticus</name>
    <dbReference type="NCBI Taxonomy" id="2908205"/>
    <lineage>
        <taxon>Bacteria</taxon>
        <taxon>Pseudomonadati</taxon>
        <taxon>Pseudomonadota</taxon>
        <taxon>Alphaproteobacteria</taxon>
        <taxon>Sphingomonadales</taxon>
        <taxon>Sphingomonadaceae</taxon>
        <taxon>Sphingomonas</taxon>
    </lineage>
</organism>
<dbReference type="InterPro" id="IPR017476">
    <property type="entry name" value="UDP-Glc/GDP-Man"/>
</dbReference>
<keyword evidence="3" id="KW-0520">NAD</keyword>
<sequence>MRERLAVIGLGYVGLPLSIALARKFDTVGFDIDPARIEELQNGEDRTREVLPDALKSSVLELTADAGSMADRTIFIVTVPTPIDERNRPDFTAILKACALVGPALSPGSIVVFESTVYPGVTEDICGPALEKSSGLNCGIDFTLGYSPERINPGDKEHPLEKIVKVVAGQDEQTLQRLVAVYGAVVEAGIHQAPSIKVAEAAKVIENTQRDVNIALMNEISKICELAGIRSADVLAAAGTKWNFLKFHPGLVGGHCIGVDPYYLTAKAEELGHHPEVILSGRRINDGMGAYVAEKVIRLLANHDLPLKKARVGILGFTFKEDVPDIRNSKVIDIYSKLRSYGIEPLVHDPLADPKAMLDEYGIAVSELGEMKDLNALVLAVPHLAYDEFGGDQLCQMVESGGIFVDIKSKFRPDALRPDLNYWSL</sequence>
<dbReference type="SUPFAM" id="SSF51735">
    <property type="entry name" value="NAD(P)-binding Rossmann-fold domains"/>
    <property type="match status" value="1"/>
</dbReference>
<dbReference type="EMBL" id="JAMGBA010000002">
    <property type="protein sequence ID" value="MCL6699479.1"/>
    <property type="molecule type" value="Genomic_DNA"/>
</dbReference>
<evidence type="ECO:0000256" key="3">
    <source>
        <dbReference type="ARBA" id="ARBA00023027"/>
    </source>
</evidence>
<dbReference type="PIRSF" id="PIRSF000124">
    <property type="entry name" value="UDPglc_GDPman_dh"/>
    <property type="match status" value="1"/>
</dbReference>
<dbReference type="Proteomes" id="UP001203410">
    <property type="component" value="Unassembled WGS sequence"/>
</dbReference>
<dbReference type="Pfam" id="PF03720">
    <property type="entry name" value="UDPG_MGDP_dh_C"/>
    <property type="match status" value="1"/>
</dbReference>
<evidence type="ECO:0000313" key="7">
    <source>
        <dbReference type="Proteomes" id="UP001203410"/>
    </source>
</evidence>
<dbReference type="SUPFAM" id="SSF52413">
    <property type="entry name" value="UDP-glucose/GDP-mannose dehydrogenase C-terminal domain"/>
    <property type="match status" value="1"/>
</dbReference>
<feature type="domain" description="UDP-glucose/GDP-mannose dehydrogenase C-terminal" evidence="5">
    <location>
        <begin position="313"/>
        <end position="413"/>
    </location>
</feature>
<evidence type="ECO:0000259" key="5">
    <source>
        <dbReference type="SMART" id="SM00984"/>
    </source>
</evidence>
<dbReference type="InterPro" id="IPR014026">
    <property type="entry name" value="UDP-Glc/GDP-Man_DH_dimer"/>
</dbReference>
<dbReference type="InterPro" id="IPR036220">
    <property type="entry name" value="UDP-Glc/GDP-Man_DH_C_sf"/>
</dbReference>
<name>A0ABT0RX55_9SPHN</name>
<evidence type="ECO:0000256" key="4">
    <source>
        <dbReference type="PIRNR" id="PIRNR000124"/>
    </source>
</evidence>
<dbReference type="InterPro" id="IPR008927">
    <property type="entry name" value="6-PGluconate_DH-like_C_sf"/>
</dbReference>
<dbReference type="InterPro" id="IPR014027">
    <property type="entry name" value="UDP-Glc/GDP-Man_DH_C"/>
</dbReference>
<dbReference type="Pfam" id="PF03721">
    <property type="entry name" value="UDPG_MGDP_dh_N"/>
    <property type="match status" value="1"/>
</dbReference>
<keyword evidence="2" id="KW-0560">Oxidoreductase</keyword>
<dbReference type="RefSeq" id="WP_249904888.1">
    <property type="nucleotide sequence ID" value="NZ_JAMGBA010000002.1"/>
</dbReference>
<dbReference type="SUPFAM" id="SSF48179">
    <property type="entry name" value="6-phosphogluconate dehydrogenase C-terminal domain-like"/>
    <property type="match status" value="1"/>
</dbReference>
<dbReference type="InterPro" id="IPR036291">
    <property type="entry name" value="NAD(P)-bd_dom_sf"/>
</dbReference>
<comment type="caution">
    <text evidence="6">The sequence shown here is derived from an EMBL/GenBank/DDBJ whole genome shotgun (WGS) entry which is preliminary data.</text>
</comment>
<dbReference type="InterPro" id="IPR001732">
    <property type="entry name" value="UDP-Glc/GDP-Man_DH_N"/>
</dbReference>
<dbReference type="SMART" id="SM00984">
    <property type="entry name" value="UDPG_MGDP_dh_C"/>
    <property type="match status" value="1"/>
</dbReference>
<evidence type="ECO:0000256" key="1">
    <source>
        <dbReference type="ARBA" id="ARBA00006601"/>
    </source>
</evidence>
<dbReference type="Gene3D" id="3.40.50.720">
    <property type="entry name" value="NAD(P)-binding Rossmann-like Domain"/>
    <property type="match status" value="2"/>
</dbReference>
<comment type="similarity">
    <text evidence="1 4">Belongs to the UDP-glucose/GDP-mannose dehydrogenase family.</text>
</comment>